<sequence length="555" mass="64786">MPREEWKLSKFQIPTNFVAIRGADIDAVYHRQWIFDTPTTPDMHDTGDRKSEKCLVQVWRYLREKDDSKILGFIPIPKAYAQHWFQLFYTIAVEQWAVKKFDRWYSDMRQDNPGRDRAYSAVLMVSLELTSHLEARIRIIQELLALPEGSDNLPIFDEHLIRERYDVSSVPWEAVDDDTMRYMIKRPLDPINAPYLGWEDRPSWTIAPPFESQGRYYWQFGHVTGETHREAAIIRAIAGAWSWLVEDPDSDWKHIREGQWEGWSDVRGEPIWLEDTWISRLPTLEELGMTLPESRLWKGRDISYPNWRGDNRKLAAEADKAWAPITDEDEDKTSADWRDFFHSPFCADPRYGPKYCNRCTLRFESQKWIGEVPMCRDFRDYPHAPSCRDPSGGPRGCDRCCLRYLTGHWQGEFPSPPSPIREIQRAHFPRKTSPEVEMKPTMRRVHDVVGHLDSGESAIEDETDEEIEANFIGRGKRNDDGDEKEEHNDGDGEVHNGSEGKRGYNGSEGEENKSDDGEGEHNDSEGEEGHYDGDGEEEHYDSDDEERRGRKRRRC</sequence>
<evidence type="ECO:0000313" key="3">
    <source>
        <dbReference type="Proteomes" id="UP000053558"/>
    </source>
</evidence>
<feature type="compositionally biased region" description="Basic and acidic residues" evidence="1">
    <location>
        <begin position="476"/>
        <end position="502"/>
    </location>
</feature>
<organism evidence="2 3">
    <name type="scientific">Coniophora puteana (strain RWD-64-598)</name>
    <name type="common">Brown rot fungus</name>
    <dbReference type="NCBI Taxonomy" id="741705"/>
    <lineage>
        <taxon>Eukaryota</taxon>
        <taxon>Fungi</taxon>
        <taxon>Dikarya</taxon>
        <taxon>Basidiomycota</taxon>
        <taxon>Agaricomycotina</taxon>
        <taxon>Agaricomycetes</taxon>
        <taxon>Agaricomycetidae</taxon>
        <taxon>Boletales</taxon>
        <taxon>Coniophorineae</taxon>
        <taxon>Coniophoraceae</taxon>
        <taxon>Coniophora</taxon>
    </lineage>
</organism>
<dbReference type="AlphaFoldDB" id="A0A5M3N5H1"/>
<name>A0A5M3N5H1_CONPW</name>
<comment type="caution">
    <text evidence="2">The sequence shown here is derived from an EMBL/GenBank/DDBJ whole genome shotgun (WGS) entry which is preliminary data.</text>
</comment>
<keyword evidence="3" id="KW-1185">Reference proteome</keyword>
<dbReference type="Proteomes" id="UP000053558">
    <property type="component" value="Unassembled WGS sequence"/>
</dbReference>
<feature type="compositionally biased region" description="Basic and acidic residues" evidence="1">
    <location>
        <begin position="510"/>
        <end position="533"/>
    </location>
</feature>
<protein>
    <submittedName>
        <fullName evidence="2">Uncharacterized protein</fullName>
    </submittedName>
</protein>
<accession>A0A5M3N5H1</accession>
<gene>
    <name evidence="2" type="ORF">CONPUDRAFT_68710</name>
</gene>
<dbReference type="EMBL" id="JH711573">
    <property type="protein sequence ID" value="EIW86105.1"/>
    <property type="molecule type" value="Genomic_DNA"/>
</dbReference>
<reference evidence="3" key="1">
    <citation type="journal article" date="2012" name="Science">
        <title>The Paleozoic origin of enzymatic lignin decomposition reconstructed from 31 fungal genomes.</title>
        <authorList>
            <person name="Floudas D."/>
            <person name="Binder M."/>
            <person name="Riley R."/>
            <person name="Barry K."/>
            <person name="Blanchette R.A."/>
            <person name="Henrissat B."/>
            <person name="Martinez A.T."/>
            <person name="Otillar R."/>
            <person name="Spatafora J.W."/>
            <person name="Yadav J.S."/>
            <person name="Aerts A."/>
            <person name="Benoit I."/>
            <person name="Boyd A."/>
            <person name="Carlson A."/>
            <person name="Copeland A."/>
            <person name="Coutinho P.M."/>
            <person name="de Vries R.P."/>
            <person name="Ferreira P."/>
            <person name="Findley K."/>
            <person name="Foster B."/>
            <person name="Gaskell J."/>
            <person name="Glotzer D."/>
            <person name="Gorecki P."/>
            <person name="Heitman J."/>
            <person name="Hesse C."/>
            <person name="Hori C."/>
            <person name="Igarashi K."/>
            <person name="Jurgens J.A."/>
            <person name="Kallen N."/>
            <person name="Kersten P."/>
            <person name="Kohler A."/>
            <person name="Kuees U."/>
            <person name="Kumar T.K.A."/>
            <person name="Kuo A."/>
            <person name="LaButti K."/>
            <person name="Larrondo L.F."/>
            <person name="Lindquist E."/>
            <person name="Ling A."/>
            <person name="Lombard V."/>
            <person name="Lucas S."/>
            <person name="Lundell T."/>
            <person name="Martin R."/>
            <person name="McLaughlin D.J."/>
            <person name="Morgenstern I."/>
            <person name="Morin E."/>
            <person name="Murat C."/>
            <person name="Nagy L.G."/>
            <person name="Nolan M."/>
            <person name="Ohm R.A."/>
            <person name="Patyshakuliyeva A."/>
            <person name="Rokas A."/>
            <person name="Ruiz-Duenas F.J."/>
            <person name="Sabat G."/>
            <person name="Salamov A."/>
            <person name="Samejima M."/>
            <person name="Schmutz J."/>
            <person name="Slot J.C."/>
            <person name="St John F."/>
            <person name="Stenlid J."/>
            <person name="Sun H."/>
            <person name="Sun S."/>
            <person name="Syed K."/>
            <person name="Tsang A."/>
            <person name="Wiebenga A."/>
            <person name="Young D."/>
            <person name="Pisabarro A."/>
            <person name="Eastwood D.C."/>
            <person name="Martin F."/>
            <person name="Cullen D."/>
            <person name="Grigoriev I.V."/>
            <person name="Hibbett D.S."/>
        </authorList>
    </citation>
    <scope>NUCLEOTIDE SEQUENCE [LARGE SCALE GENOMIC DNA]</scope>
    <source>
        <strain evidence="3">RWD-64-598 SS2</strain>
    </source>
</reference>
<feature type="compositionally biased region" description="Acidic residues" evidence="1">
    <location>
        <begin position="458"/>
        <end position="468"/>
    </location>
</feature>
<feature type="compositionally biased region" description="Acidic residues" evidence="1">
    <location>
        <begin position="534"/>
        <end position="544"/>
    </location>
</feature>
<proteinExistence type="predicted"/>
<dbReference type="GeneID" id="19208680"/>
<evidence type="ECO:0000256" key="1">
    <source>
        <dbReference type="SAM" id="MobiDB-lite"/>
    </source>
</evidence>
<dbReference type="KEGG" id="cput:CONPUDRAFT_68710"/>
<evidence type="ECO:0000313" key="2">
    <source>
        <dbReference type="EMBL" id="EIW86105.1"/>
    </source>
</evidence>
<dbReference type="RefSeq" id="XP_007762650.1">
    <property type="nucleotide sequence ID" value="XM_007764460.1"/>
</dbReference>
<dbReference type="OrthoDB" id="2677236at2759"/>
<feature type="region of interest" description="Disordered" evidence="1">
    <location>
        <begin position="451"/>
        <end position="555"/>
    </location>
</feature>